<comment type="subcellular location">
    <subcellularLocation>
        <location evidence="1">Cytoplasm</location>
        <location evidence="1">Cytoskeleton</location>
        <location evidence="1">Flagellum axoneme</location>
    </subcellularLocation>
    <subcellularLocation>
        <location evidence="9">Dynein axonemal particle</location>
    </subcellularLocation>
</comment>
<dbReference type="Proteomes" id="UP000261540">
    <property type="component" value="Unplaced"/>
</dbReference>
<evidence type="ECO:0000256" key="8">
    <source>
        <dbReference type="ARBA" id="ARBA00023273"/>
    </source>
</evidence>
<keyword evidence="4" id="KW-0677">Repeat</keyword>
<dbReference type="InterPro" id="IPR050687">
    <property type="entry name" value="Dynein_IC"/>
</dbReference>
<dbReference type="GeneTree" id="ENSGT00940000156209"/>
<evidence type="ECO:0000256" key="4">
    <source>
        <dbReference type="ARBA" id="ARBA00022737"/>
    </source>
</evidence>
<evidence type="ECO:0000256" key="5">
    <source>
        <dbReference type="ARBA" id="ARBA00022846"/>
    </source>
</evidence>
<dbReference type="PANTHER" id="PTHR12442">
    <property type="entry name" value="DYNEIN INTERMEDIATE CHAIN"/>
    <property type="match status" value="1"/>
</dbReference>
<evidence type="ECO:0000256" key="2">
    <source>
        <dbReference type="ARBA" id="ARBA00022490"/>
    </source>
</evidence>
<evidence type="ECO:0000313" key="15">
    <source>
        <dbReference type="Proteomes" id="UP000261540"/>
    </source>
</evidence>
<dbReference type="Pfam" id="PF00400">
    <property type="entry name" value="WD40"/>
    <property type="match status" value="1"/>
</dbReference>
<keyword evidence="8" id="KW-0966">Cell projection</keyword>
<keyword evidence="2" id="KW-0963">Cytoplasm</keyword>
<dbReference type="GO" id="GO:0045503">
    <property type="term" value="F:dynein light chain binding"/>
    <property type="evidence" value="ECO:0007669"/>
    <property type="project" value="TreeGrafter"/>
</dbReference>
<accession>A0A3B3T0C1</accession>
<feature type="region of interest" description="Disordered" evidence="13">
    <location>
        <begin position="1"/>
        <end position="90"/>
    </location>
</feature>
<dbReference type="AlphaFoldDB" id="A0A3B3T0C1"/>
<evidence type="ECO:0000256" key="12">
    <source>
        <dbReference type="PROSITE-ProRule" id="PRU00221"/>
    </source>
</evidence>
<dbReference type="FunFam" id="2.130.10.10:FF:001248">
    <property type="entry name" value="WD repeat domain 78"/>
    <property type="match status" value="1"/>
</dbReference>
<evidence type="ECO:0000256" key="3">
    <source>
        <dbReference type="ARBA" id="ARBA00022574"/>
    </source>
</evidence>
<dbReference type="STRING" id="1676925.ENSPKIP00000036324"/>
<feature type="compositionally biased region" description="Polar residues" evidence="13">
    <location>
        <begin position="15"/>
        <end position="39"/>
    </location>
</feature>
<evidence type="ECO:0000256" key="6">
    <source>
        <dbReference type="ARBA" id="ARBA00023069"/>
    </source>
</evidence>
<dbReference type="PANTHER" id="PTHR12442:SF12">
    <property type="entry name" value="DYNEIN AXONEMAL INTERMEDIATE CHAIN 4"/>
    <property type="match status" value="1"/>
</dbReference>
<keyword evidence="3 12" id="KW-0853">WD repeat</keyword>
<feature type="repeat" description="WD" evidence="12">
    <location>
        <begin position="639"/>
        <end position="671"/>
    </location>
</feature>
<dbReference type="GO" id="GO:0003341">
    <property type="term" value="P:cilium movement"/>
    <property type="evidence" value="ECO:0007669"/>
    <property type="project" value="Ensembl"/>
</dbReference>
<dbReference type="SMART" id="SM00320">
    <property type="entry name" value="WD40"/>
    <property type="match status" value="5"/>
</dbReference>
<proteinExistence type="predicted"/>
<evidence type="ECO:0000256" key="9">
    <source>
        <dbReference type="ARBA" id="ARBA00024190"/>
    </source>
</evidence>
<keyword evidence="7" id="KW-0206">Cytoskeleton</keyword>
<feature type="compositionally biased region" description="Polar residues" evidence="13">
    <location>
        <begin position="290"/>
        <end position="305"/>
    </location>
</feature>
<dbReference type="OrthoDB" id="10259804at2759"/>
<dbReference type="PROSITE" id="PS50294">
    <property type="entry name" value="WD_REPEATS_REGION"/>
    <property type="match status" value="1"/>
</dbReference>
<dbReference type="InterPro" id="IPR015943">
    <property type="entry name" value="WD40/YVTN_repeat-like_dom_sf"/>
</dbReference>
<dbReference type="GO" id="GO:0045504">
    <property type="term" value="F:dynein heavy chain binding"/>
    <property type="evidence" value="ECO:0007669"/>
    <property type="project" value="TreeGrafter"/>
</dbReference>
<dbReference type="CTD" id="79819"/>
<dbReference type="SUPFAM" id="SSF50978">
    <property type="entry name" value="WD40 repeat-like"/>
    <property type="match status" value="1"/>
</dbReference>
<evidence type="ECO:0000256" key="10">
    <source>
        <dbReference type="ARBA" id="ARBA00040002"/>
    </source>
</evidence>
<name>A0A3B3T0C1_9TELE</name>
<reference evidence="14" key="1">
    <citation type="submission" date="2025-08" db="UniProtKB">
        <authorList>
            <consortium name="Ensembl"/>
        </authorList>
    </citation>
    <scope>IDENTIFICATION</scope>
</reference>
<evidence type="ECO:0000256" key="13">
    <source>
        <dbReference type="SAM" id="MobiDB-lite"/>
    </source>
</evidence>
<dbReference type="KEGG" id="pki:111834900"/>
<keyword evidence="5" id="KW-0282">Flagellum</keyword>
<dbReference type="Gene3D" id="2.130.10.10">
    <property type="entry name" value="YVTN repeat-like/Quinoprotein amine dehydrogenase"/>
    <property type="match status" value="1"/>
</dbReference>
<dbReference type="GO" id="GO:0005858">
    <property type="term" value="C:axonemal dynein complex"/>
    <property type="evidence" value="ECO:0007669"/>
    <property type="project" value="TreeGrafter"/>
</dbReference>
<dbReference type="InterPro" id="IPR001680">
    <property type="entry name" value="WD40_rpt"/>
</dbReference>
<dbReference type="InterPro" id="IPR036322">
    <property type="entry name" value="WD40_repeat_dom_sf"/>
</dbReference>
<keyword evidence="6" id="KW-0969">Cilium</keyword>
<dbReference type="PROSITE" id="PS50082">
    <property type="entry name" value="WD_REPEATS_2"/>
    <property type="match status" value="1"/>
</dbReference>
<dbReference type="GO" id="GO:0120293">
    <property type="term" value="C:dynein axonemal particle"/>
    <property type="evidence" value="ECO:0007669"/>
    <property type="project" value="UniProtKB-SubCell"/>
</dbReference>
<evidence type="ECO:0000256" key="7">
    <source>
        <dbReference type="ARBA" id="ARBA00023212"/>
    </source>
</evidence>
<dbReference type="Ensembl" id="ENSPKIT00000017268.1">
    <property type="protein sequence ID" value="ENSPKIP00000036324.1"/>
    <property type="gene ID" value="ENSPKIG00000014864.1"/>
</dbReference>
<reference evidence="14" key="2">
    <citation type="submission" date="2025-09" db="UniProtKB">
        <authorList>
            <consortium name="Ensembl"/>
        </authorList>
    </citation>
    <scope>IDENTIFICATION</scope>
</reference>
<evidence type="ECO:0000256" key="11">
    <source>
        <dbReference type="ARBA" id="ARBA00041557"/>
    </source>
</evidence>
<sequence>MSTSTEKLRKATLKVTPSSRKTAGSTSGLLRVNTRSAAASHSRKSFSLAGDSRLLEKGPAPVTGRGVQVFDESGNDVTPRPLCHPDPATTQPRQTKIFAAQDASGASVSDFLSTTFQTTNTSFAGPFTRSVLESSAMSRSSQSTMESLNDEIEDSSAKCSISVSLSDLQVKKEEGKEVMREDMLDDVVERYLTETGTFWLLDMPAVSVSVDAAEAESVKERNRAYIDLCKNRMGNDKYVERGMQTFNGALKTKELQSEAVSLADAAVMATTWDMYDTYSSDGGVGEATESADQSTSPDIILSQSRESSKTPERTMSVLSSTSMASSLSSQKETAALFTLSEDKASPQLLLQSEKFQQDLCVMERVVLQNIFQARLAAYRRLPVMKDPDTLHKPSETLGVEMGAVPPAPALELLWSFSCELTVGQSVSSMAWNKKNPDLLAVGYGQFDLKNQKPGLICCWSLKNPMWPERIFPCQSGVTALDFSASHPGQLAAGMNDGSIAAFSVQSRERTAVLDSSECPHKHSGPVWQVKWTDQDSGPWGEDKGETLVSVSADGRISRWILRKGLHCMDLLKLKRIGSKAVRKQGGEKTRRSEAYISRQTAGLCFDFHPRDPNIYLVGTEEGHIHKCSCSNNEQYLETYTSHKGPVYKVTWSPSCPDVFLSCSSDWTIRLWRQDLLTPVLVFTSLHRAVFDVSWSLRWATVFVAVNEDRLEIWDLGANILDPTIVSSTRPGVKLTSLLSATQTDCVLLGDSNGHVGVCQLNDLGAGDSQVNWKHTHNGRQVNSNSTSHCFACI</sequence>
<feature type="region of interest" description="Disordered" evidence="13">
    <location>
        <begin position="283"/>
        <end position="315"/>
    </location>
</feature>
<protein>
    <recommendedName>
        <fullName evidence="10">Dynein axonemal intermediate chain 4</fullName>
    </recommendedName>
    <alternativeName>
        <fullName evidence="11">WD repeat-containing protein 78</fullName>
    </alternativeName>
</protein>
<evidence type="ECO:0000313" key="14">
    <source>
        <dbReference type="Ensembl" id="ENSPKIP00000036324.1"/>
    </source>
</evidence>
<evidence type="ECO:0000256" key="1">
    <source>
        <dbReference type="ARBA" id="ARBA00004611"/>
    </source>
</evidence>
<keyword evidence="15" id="KW-1185">Reference proteome</keyword>
<organism evidence="14 15">
    <name type="scientific">Paramormyrops kingsleyae</name>
    <dbReference type="NCBI Taxonomy" id="1676925"/>
    <lineage>
        <taxon>Eukaryota</taxon>
        <taxon>Metazoa</taxon>
        <taxon>Chordata</taxon>
        <taxon>Craniata</taxon>
        <taxon>Vertebrata</taxon>
        <taxon>Euteleostomi</taxon>
        <taxon>Actinopterygii</taxon>
        <taxon>Neopterygii</taxon>
        <taxon>Teleostei</taxon>
        <taxon>Osteoglossocephala</taxon>
        <taxon>Osteoglossomorpha</taxon>
        <taxon>Osteoglossiformes</taxon>
        <taxon>Mormyridae</taxon>
        <taxon>Paramormyrops</taxon>
    </lineage>
</organism>